<dbReference type="EC" id="2.3.1.-" evidence="9"/>
<dbReference type="EMBL" id="JAVRHY010000001">
    <property type="protein sequence ID" value="MDT0617096.1"/>
    <property type="molecule type" value="Genomic_DNA"/>
</dbReference>
<dbReference type="Pfam" id="PF00108">
    <property type="entry name" value="Thiolase_N"/>
    <property type="match status" value="1"/>
</dbReference>
<keyword evidence="5 6" id="KW-0012">Acyltransferase</keyword>
<protein>
    <submittedName>
        <fullName evidence="9">Thiolase family protein</fullName>
        <ecNumber evidence="9">2.3.1.-</ecNumber>
    </submittedName>
</protein>
<sequence>MSNLTPIPEDRLPVVVDAVRTPFINSGGAYAELRNHELGAVPLRAVLARTGLAAGDVGMVTLGCVVQDVETTNVAREAMLTAGYPALTPASTISMAGISPEASIANLCDMIALGRLEFAVGGGTENFSDLPIRMSRNVRKRAVKLGTARSTGERLRILAGLRPWDLIPDVPSSRDLTTGLTMGAACEAMAARFGVTREAADAYAERSHHRAAAAWDAGWFDEEVVPVEAPDGRMVTRDDGIRPDTSVDRLARLKPAFDPDRGIITAGNASGLTDGATALLLASAGAADRRGLTARAIVRDYEFTGVADMSSEMLMGPAVAIPRLLQRQGLTPADIAAFEVHEAFAAQILANQAGLADADYAQTVAGPAAPIGGIPLDKLNIHGGSLALGNPFAATGGRLIATAIRRIRETGERYAVIATCAGGGLGAAMLLENPAAR</sequence>
<keyword evidence="2 6" id="KW-0808">Transferase</keyword>
<feature type="domain" description="Thiolase N-terminal" evidence="7">
    <location>
        <begin position="14"/>
        <end position="284"/>
    </location>
</feature>
<dbReference type="Gene3D" id="3.40.47.10">
    <property type="match status" value="1"/>
</dbReference>
<dbReference type="InterPro" id="IPR016039">
    <property type="entry name" value="Thiolase-like"/>
</dbReference>
<evidence type="ECO:0000256" key="4">
    <source>
        <dbReference type="ARBA" id="ARBA00023098"/>
    </source>
</evidence>
<evidence type="ECO:0000259" key="8">
    <source>
        <dbReference type="Pfam" id="PF02803"/>
    </source>
</evidence>
<dbReference type="InterPro" id="IPR020616">
    <property type="entry name" value="Thiolase_N"/>
</dbReference>
<keyword evidence="4" id="KW-0443">Lipid metabolism</keyword>
<dbReference type="GO" id="GO:0016746">
    <property type="term" value="F:acyltransferase activity"/>
    <property type="evidence" value="ECO:0007669"/>
    <property type="project" value="UniProtKB-KW"/>
</dbReference>
<dbReference type="CDD" id="cd00751">
    <property type="entry name" value="thiolase"/>
    <property type="match status" value="1"/>
</dbReference>
<evidence type="ECO:0000313" key="9">
    <source>
        <dbReference type="EMBL" id="MDT0617096.1"/>
    </source>
</evidence>
<evidence type="ECO:0000256" key="5">
    <source>
        <dbReference type="ARBA" id="ARBA00023315"/>
    </source>
</evidence>
<evidence type="ECO:0000256" key="2">
    <source>
        <dbReference type="ARBA" id="ARBA00022679"/>
    </source>
</evidence>
<dbReference type="Proteomes" id="UP001259982">
    <property type="component" value="Unassembled WGS sequence"/>
</dbReference>
<dbReference type="NCBIfam" id="TIGR01930">
    <property type="entry name" value="AcCoA-C-Actrans"/>
    <property type="match status" value="1"/>
</dbReference>
<dbReference type="PANTHER" id="PTHR18919">
    <property type="entry name" value="ACETYL-COA C-ACYLTRANSFERASE"/>
    <property type="match status" value="1"/>
</dbReference>
<comment type="similarity">
    <text evidence="1 6">Belongs to the thiolase-like superfamily. Thiolase family.</text>
</comment>
<reference evidence="9 10" key="1">
    <citation type="submission" date="2023-09" db="EMBL/GenBank/DDBJ databases">
        <authorList>
            <person name="Rey-Velasco X."/>
        </authorList>
    </citation>
    <scope>NUCLEOTIDE SEQUENCE [LARGE SCALE GENOMIC DNA]</scope>
    <source>
        <strain evidence="9 10">P385</strain>
    </source>
</reference>
<evidence type="ECO:0000256" key="1">
    <source>
        <dbReference type="ARBA" id="ARBA00010982"/>
    </source>
</evidence>
<proteinExistence type="inferred from homology"/>
<evidence type="ECO:0000313" key="10">
    <source>
        <dbReference type="Proteomes" id="UP001259982"/>
    </source>
</evidence>
<accession>A0ABU3B3Q9</accession>
<evidence type="ECO:0000256" key="6">
    <source>
        <dbReference type="RuleBase" id="RU003557"/>
    </source>
</evidence>
<dbReference type="SUPFAM" id="SSF53901">
    <property type="entry name" value="Thiolase-like"/>
    <property type="match status" value="2"/>
</dbReference>
<organism evidence="9 10">
    <name type="scientific">Spectribacter acetivorans</name>
    <dbReference type="NCBI Taxonomy" id="3075603"/>
    <lineage>
        <taxon>Bacteria</taxon>
        <taxon>Pseudomonadati</taxon>
        <taxon>Pseudomonadota</taxon>
        <taxon>Gammaproteobacteria</taxon>
        <taxon>Salinisphaerales</taxon>
        <taxon>Salinisphaeraceae</taxon>
        <taxon>Spectribacter</taxon>
    </lineage>
</organism>
<dbReference type="InterPro" id="IPR002155">
    <property type="entry name" value="Thiolase"/>
</dbReference>
<keyword evidence="10" id="KW-1185">Reference proteome</keyword>
<evidence type="ECO:0000256" key="3">
    <source>
        <dbReference type="ARBA" id="ARBA00022832"/>
    </source>
</evidence>
<dbReference type="PANTHER" id="PTHR18919:SF153">
    <property type="entry name" value="TRIFUNCTIONAL ENZYME SUBUNIT BETA, MITOCHONDRIAL"/>
    <property type="match status" value="1"/>
</dbReference>
<evidence type="ECO:0000259" key="7">
    <source>
        <dbReference type="Pfam" id="PF00108"/>
    </source>
</evidence>
<name>A0ABU3B3Q9_9GAMM</name>
<dbReference type="InterPro" id="IPR020617">
    <property type="entry name" value="Thiolase_C"/>
</dbReference>
<dbReference type="Pfam" id="PF02803">
    <property type="entry name" value="Thiolase_C"/>
    <property type="match status" value="1"/>
</dbReference>
<dbReference type="PIRSF" id="PIRSF000429">
    <property type="entry name" value="Ac-CoA_Ac_transf"/>
    <property type="match status" value="1"/>
</dbReference>
<keyword evidence="3" id="KW-0276">Fatty acid metabolism</keyword>
<dbReference type="RefSeq" id="WP_311656694.1">
    <property type="nucleotide sequence ID" value="NZ_JAVRHY010000001.1"/>
</dbReference>
<comment type="caution">
    <text evidence="9">The sequence shown here is derived from an EMBL/GenBank/DDBJ whole genome shotgun (WGS) entry which is preliminary data.</text>
</comment>
<gene>
    <name evidence="9" type="ORF">RM531_01275</name>
</gene>
<feature type="domain" description="Thiolase C-terminal" evidence="8">
    <location>
        <begin position="294"/>
        <end position="432"/>
    </location>
</feature>